<keyword evidence="1" id="KW-0175">Coiled coil</keyword>
<protein>
    <recommendedName>
        <fullName evidence="5">Phage tail tape measure protein, TP901 family, core region</fullName>
    </recommendedName>
</protein>
<evidence type="ECO:0000313" key="4">
    <source>
        <dbReference type="Proteomes" id="UP000198668"/>
    </source>
</evidence>
<name>A0A1I3C254_9LACT</name>
<evidence type="ECO:0000256" key="1">
    <source>
        <dbReference type="SAM" id="Coils"/>
    </source>
</evidence>
<evidence type="ECO:0008006" key="5">
    <source>
        <dbReference type="Google" id="ProtNLM"/>
    </source>
</evidence>
<dbReference type="EMBL" id="FOQE01000012">
    <property type="protein sequence ID" value="SFH68592.1"/>
    <property type="molecule type" value="Genomic_DNA"/>
</dbReference>
<keyword evidence="4" id="KW-1185">Reference proteome</keyword>
<gene>
    <name evidence="3" type="ORF">SAMN04489868_11233</name>
</gene>
<feature type="coiled-coil region" evidence="1">
    <location>
        <begin position="15"/>
        <end position="77"/>
    </location>
</feature>
<dbReference type="Proteomes" id="UP000198668">
    <property type="component" value="Unassembled WGS sequence"/>
</dbReference>
<sequence>MAKQPSVKVEYKVINQEFNRGIKEMNRSVNTLNKEFKLQKEQMRNSSSETDKLQSNLNKLNKEYELAQQKTRMVETALQNVREVTGDNSNETRIWTDKLLDAKRNEEYLKNAIDDTSKQLDKATEAQKKNTSETEKRKAKLNELKASQDTLKSSSEKLSKEYELQVAKLGSNAKESDKAKLKQEYLAKQMKVTADEVKNLEQQLDIAKQVYGENSKEVDELEKELLDAKIANQEFANSFKDSTDKLKNFAAKADKVGGAMKNIGSSMSKYVTAPIVAGVGLSIKAASDFDSAFIGVNLCPL</sequence>
<proteinExistence type="predicted"/>
<accession>A0A1I3C254</accession>
<organism evidence="3 4">
    <name type="scientific">Pisciglobus halotolerans</name>
    <dbReference type="NCBI Taxonomy" id="745365"/>
    <lineage>
        <taxon>Bacteria</taxon>
        <taxon>Bacillati</taxon>
        <taxon>Bacillota</taxon>
        <taxon>Bacilli</taxon>
        <taxon>Lactobacillales</taxon>
        <taxon>Carnobacteriaceae</taxon>
    </lineage>
</organism>
<dbReference type="RefSeq" id="WP_092092107.1">
    <property type="nucleotide sequence ID" value="NZ_FOQE01000012.1"/>
</dbReference>
<evidence type="ECO:0000256" key="2">
    <source>
        <dbReference type="SAM" id="MobiDB-lite"/>
    </source>
</evidence>
<feature type="region of interest" description="Disordered" evidence="2">
    <location>
        <begin position="119"/>
        <end position="138"/>
    </location>
</feature>
<dbReference type="AlphaFoldDB" id="A0A1I3C254"/>
<feature type="coiled-coil region" evidence="1">
    <location>
        <begin position="190"/>
        <end position="238"/>
    </location>
</feature>
<evidence type="ECO:0000313" key="3">
    <source>
        <dbReference type="EMBL" id="SFH68592.1"/>
    </source>
</evidence>
<reference evidence="3 4" key="1">
    <citation type="submission" date="2016-10" db="EMBL/GenBank/DDBJ databases">
        <authorList>
            <person name="de Groot N.N."/>
        </authorList>
    </citation>
    <scope>NUCLEOTIDE SEQUENCE [LARGE SCALE GENOMIC DNA]</scope>
    <source>
        <strain evidence="3 4">DSM 27630</strain>
    </source>
</reference>